<evidence type="ECO:0000256" key="2">
    <source>
        <dbReference type="SAM" id="Phobius"/>
    </source>
</evidence>
<dbReference type="AlphaFoldDB" id="A0A4U1BW93"/>
<feature type="transmembrane region" description="Helical" evidence="2">
    <location>
        <begin position="101"/>
        <end position="125"/>
    </location>
</feature>
<evidence type="ECO:0000313" key="4">
    <source>
        <dbReference type="Proteomes" id="UP000305675"/>
    </source>
</evidence>
<feature type="transmembrane region" description="Helical" evidence="2">
    <location>
        <begin position="146"/>
        <end position="165"/>
    </location>
</feature>
<organism evidence="3 4">
    <name type="scientific">Ferrimonas aestuarii</name>
    <dbReference type="NCBI Taxonomy" id="2569539"/>
    <lineage>
        <taxon>Bacteria</taxon>
        <taxon>Pseudomonadati</taxon>
        <taxon>Pseudomonadota</taxon>
        <taxon>Gammaproteobacteria</taxon>
        <taxon>Alteromonadales</taxon>
        <taxon>Ferrimonadaceae</taxon>
        <taxon>Ferrimonas</taxon>
    </lineage>
</organism>
<name>A0A4U1BW93_9GAMM</name>
<feature type="region of interest" description="Disordered" evidence="1">
    <location>
        <begin position="1"/>
        <end position="32"/>
    </location>
</feature>
<dbReference type="OrthoDB" id="5919086at2"/>
<dbReference type="Proteomes" id="UP000305675">
    <property type="component" value="Unassembled WGS sequence"/>
</dbReference>
<proteinExistence type="predicted"/>
<feature type="transmembrane region" description="Helical" evidence="2">
    <location>
        <begin position="63"/>
        <end position="81"/>
    </location>
</feature>
<protein>
    <submittedName>
        <fullName evidence="3">Uncharacterized protein</fullName>
    </submittedName>
</protein>
<keyword evidence="2" id="KW-0812">Transmembrane</keyword>
<evidence type="ECO:0000313" key="3">
    <source>
        <dbReference type="EMBL" id="TKB58714.1"/>
    </source>
</evidence>
<sequence>MSEQTKTQESETNKEQVELKAVESSNTERTESWEKRYYSKEAIKERAKAEEIQKQEKAELRRMLSVAVVFCFAFFVLYFLSINNPDLYTINSETLTIVNEAFNALVLLMVPFFLGSLGAIARVLLAGMKVTHSLTLIVSSGMMGMFSWVGIKSGILVALLTPYIQPGNNNVQSTVDLVGDAGSHNFYSMALVAIIIGMFSSNIYIFVNQKVERLTKEEVKRSSETKA</sequence>
<keyword evidence="2" id="KW-0472">Membrane</keyword>
<comment type="caution">
    <text evidence="3">The sequence shown here is derived from an EMBL/GenBank/DDBJ whole genome shotgun (WGS) entry which is preliminary data.</text>
</comment>
<dbReference type="RefSeq" id="WP_136861862.1">
    <property type="nucleotide sequence ID" value="NZ_SWCJ01000001.1"/>
</dbReference>
<feature type="transmembrane region" description="Helical" evidence="2">
    <location>
        <begin position="185"/>
        <end position="207"/>
    </location>
</feature>
<evidence type="ECO:0000256" key="1">
    <source>
        <dbReference type="SAM" id="MobiDB-lite"/>
    </source>
</evidence>
<gene>
    <name evidence="3" type="ORF">FCL42_02925</name>
</gene>
<keyword evidence="4" id="KW-1185">Reference proteome</keyword>
<keyword evidence="2" id="KW-1133">Transmembrane helix</keyword>
<dbReference type="EMBL" id="SWCJ01000001">
    <property type="protein sequence ID" value="TKB58714.1"/>
    <property type="molecule type" value="Genomic_DNA"/>
</dbReference>
<reference evidence="3 4" key="1">
    <citation type="submission" date="2019-04" db="EMBL/GenBank/DDBJ databases">
        <authorList>
            <person name="Hwang J.C."/>
        </authorList>
    </citation>
    <scope>NUCLEOTIDE SEQUENCE [LARGE SCALE GENOMIC DNA]</scope>
    <source>
        <strain evidence="3 4">IMCC35002</strain>
    </source>
</reference>
<accession>A0A4U1BW93</accession>